<dbReference type="InterPro" id="IPR010994">
    <property type="entry name" value="RuvA_2-like"/>
</dbReference>
<dbReference type="Gene3D" id="1.10.150.310">
    <property type="entry name" value="Tex RuvX-like domain-like"/>
    <property type="match status" value="1"/>
</dbReference>
<name>A0ABX2ZDI8_PAEPO</name>
<sequence length="753" mass="83660">MVYDKSCEEEGIGLSNEETKTEIRQEPNEAERQERIVKQVARELSLALKQIRTTISLLDEGNTIPFIARYRKEMTGELDENQLREIEDRVVYLRNLEDRKVEVIRIIDEQGKLTEDLQTAITSAVKLQEVEDLYRPYRQKRKTRASVAKERELEPLSIWIWSQPKQGDALKEAESYVNAELGVDSAEAAIQGALDILAENIADDASIRQWVRRYTLDHGMLTSEAKDAEQESVYENYYSYRELAKKMPPHRILAINRGEREGILKVGLEVAPDSIYNYVAGQVIKGSSVVQDLLRSVIEDAYKRLIAPSIEREVRAEMTEKGEQQAISIFAGNLRSLLLQAPIKGRRVLGVDPAYRTGCKLAVVDDTGKLLEVAVTYPTPPNNKKREAAEKFKQLIAQYGIELIVIGNGTASRETEQFVAEVIADIGDSSLAYLIVNEAGASVYSASKLAQEEFPDLDVAERSAASIARRVQDPLAELVKIEPKAIGVGQYQHDVSQKHLDESLKDVVESAVNHVGVDVNTASSALLSYVAGINATIAKNIVKYREENGKFSNRRQLQKVPRLGAKTYEQSVGFIRIPGGENPLDRTPIHPESYAVVDRLLAELNISAHDLGTKTAMEALSVSNIDELAAKLEVGVPTLKDILDSLQRPGRDPRDELPLPVFRKDVLKIEDLSPGMELQGTVRNVIDFGAFVDIGIKSDGLVHISQLRSGFVKHPMDVVSVGDNVTVWVLNVDLKKGRVGLTMKPPAEAQSQA</sequence>
<dbReference type="Pfam" id="PF12836">
    <property type="entry name" value="HHH_3"/>
    <property type="match status" value="1"/>
</dbReference>
<dbReference type="InterPro" id="IPR023323">
    <property type="entry name" value="Tex-like_dom_sf"/>
</dbReference>
<dbReference type="EMBL" id="LYND01000129">
    <property type="protein sequence ID" value="ODA09055.1"/>
    <property type="molecule type" value="Genomic_DNA"/>
</dbReference>
<dbReference type="PANTHER" id="PTHR10724">
    <property type="entry name" value="30S RIBOSOMAL PROTEIN S1"/>
    <property type="match status" value="1"/>
</dbReference>
<feature type="domain" description="S1 motif" evidence="2">
    <location>
        <begin position="675"/>
        <end position="744"/>
    </location>
</feature>
<dbReference type="InterPro" id="IPR018974">
    <property type="entry name" value="Tex-like_N"/>
</dbReference>
<dbReference type="Gene3D" id="1.10.10.650">
    <property type="entry name" value="RuvA domain 2-like"/>
    <property type="match status" value="1"/>
</dbReference>
<dbReference type="SUPFAM" id="SSF47781">
    <property type="entry name" value="RuvA domain 2-like"/>
    <property type="match status" value="2"/>
</dbReference>
<dbReference type="InterPro" id="IPR012337">
    <property type="entry name" value="RNaseH-like_sf"/>
</dbReference>
<dbReference type="SMART" id="SM00316">
    <property type="entry name" value="S1"/>
    <property type="match status" value="1"/>
</dbReference>
<dbReference type="InterPro" id="IPR012340">
    <property type="entry name" value="NA-bd_OB-fold"/>
</dbReference>
<gene>
    <name evidence="3" type="ORF">A7312_03750</name>
</gene>
<dbReference type="InterPro" id="IPR003029">
    <property type="entry name" value="S1_domain"/>
</dbReference>
<dbReference type="InterPro" id="IPR044146">
    <property type="entry name" value="S1_Tex"/>
</dbReference>
<dbReference type="Pfam" id="PF16921">
    <property type="entry name" value="Tex_YqgF"/>
    <property type="match status" value="1"/>
</dbReference>
<dbReference type="Pfam" id="PF09371">
    <property type="entry name" value="Tex_N"/>
    <property type="match status" value="1"/>
</dbReference>
<keyword evidence="4" id="KW-1185">Reference proteome</keyword>
<dbReference type="PANTHER" id="PTHR10724:SF10">
    <property type="entry name" value="S1 RNA-BINDING DOMAIN-CONTAINING PROTEIN 1"/>
    <property type="match status" value="1"/>
</dbReference>
<dbReference type="InterPro" id="IPR037027">
    <property type="entry name" value="YqgF/RNaseH-like_dom_sf"/>
</dbReference>
<dbReference type="CDD" id="cd05685">
    <property type="entry name" value="S1_Tex"/>
    <property type="match status" value="1"/>
</dbReference>
<dbReference type="Pfam" id="PF17674">
    <property type="entry name" value="HHH_9"/>
    <property type="match status" value="1"/>
</dbReference>
<evidence type="ECO:0000259" key="2">
    <source>
        <dbReference type="PROSITE" id="PS50126"/>
    </source>
</evidence>
<dbReference type="InterPro" id="IPR041692">
    <property type="entry name" value="HHH_9"/>
</dbReference>
<dbReference type="Pfam" id="PF22706">
    <property type="entry name" value="Tex_central_region"/>
    <property type="match status" value="1"/>
</dbReference>
<evidence type="ECO:0000313" key="4">
    <source>
        <dbReference type="Proteomes" id="UP000094974"/>
    </source>
</evidence>
<accession>A0ABX2ZDI8</accession>
<dbReference type="SUPFAM" id="SSF158832">
    <property type="entry name" value="Tex N-terminal region-like"/>
    <property type="match status" value="1"/>
</dbReference>
<dbReference type="PROSITE" id="PS50126">
    <property type="entry name" value="S1"/>
    <property type="match status" value="1"/>
</dbReference>
<dbReference type="SUPFAM" id="SSF50249">
    <property type="entry name" value="Nucleic acid-binding proteins"/>
    <property type="match status" value="1"/>
</dbReference>
<dbReference type="InterPro" id="IPR055179">
    <property type="entry name" value="Tex-like_central_region"/>
</dbReference>
<dbReference type="Gene3D" id="1.10.3500.10">
    <property type="entry name" value="Tex N-terminal region-like"/>
    <property type="match status" value="1"/>
</dbReference>
<dbReference type="InterPro" id="IPR032639">
    <property type="entry name" value="Tex_YqgF"/>
</dbReference>
<organism evidence="3 4">
    <name type="scientific">Paenibacillus polymyxa</name>
    <name type="common">Bacillus polymyxa</name>
    <dbReference type="NCBI Taxonomy" id="1406"/>
    <lineage>
        <taxon>Bacteria</taxon>
        <taxon>Bacillati</taxon>
        <taxon>Bacillota</taxon>
        <taxon>Bacilli</taxon>
        <taxon>Bacillales</taxon>
        <taxon>Paenibacillaceae</taxon>
        <taxon>Paenibacillus</taxon>
    </lineage>
</organism>
<dbReference type="Gene3D" id="2.40.50.140">
    <property type="entry name" value="Nucleic acid-binding proteins"/>
    <property type="match status" value="1"/>
</dbReference>
<dbReference type="SMART" id="SM00732">
    <property type="entry name" value="YqgFc"/>
    <property type="match status" value="1"/>
</dbReference>
<protein>
    <submittedName>
        <fullName evidence="3">RNA-binding transcriptional accessory protein</fullName>
    </submittedName>
</protein>
<dbReference type="SUPFAM" id="SSF53098">
    <property type="entry name" value="Ribonuclease H-like"/>
    <property type="match status" value="1"/>
</dbReference>
<evidence type="ECO:0000313" key="3">
    <source>
        <dbReference type="EMBL" id="ODA09055.1"/>
    </source>
</evidence>
<dbReference type="Gene3D" id="3.30.420.140">
    <property type="entry name" value="YqgF/RNase H-like domain"/>
    <property type="match status" value="1"/>
</dbReference>
<reference evidence="4" key="1">
    <citation type="submission" date="2016-05" db="EMBL/GenBank/DDBJ databases">
        <title>Whole genome shotgun sequencing of cultured foodborne pathogen.</title>
        <authorList>
            <person name="Zheng J."/>
            <person name="Timme R."/>
            <person name="Allard M."/>
            <person name="Strain E."/>
            <person name="Luo Y."/>
            <person name="Brown E."/>
        </authorList>
    </citation>
    <scope>NUCLEOTIDE SEQUENCE [LARGE SCALE GENOMIC DNA]</scope>
    <source>
        <strain evidence="4">CFSAN034343</strain>
    </source>
</reference>
<dbReference type="Proteomes" id="UP000094974">
    <property type="component" value="Unassembled WGS sequence"/>
</dbReference>
<comment type="caution">
    <text evidence="3">The sequence shown here is derived from an EMBL/GenBank/DDBJ whole genome shotgun (WGS) entry which is preliminary data.</text>
</comment>
<dbReference type="InterPro" id="IPR050437">
    <property type="entry name" value="Ribos_protein_bS1-like"/>
</dbReference>
<proteinExistence type="predicted"/>
<feature type="compositionally biased region" description="Basic and acidic residues" evidence="1">
    <location>
        <begin position="17"/>
        <end position="30"/>
    </location>
</feature>
<dbReference type="Pfam" id="PF00575">
    <property type="entry name" value="S1"/>
    <property type="match status" value="1"/>
</dbReference>
<dbReference type="InterPro" id="IPR006641">
    <property type="entry name" value="YqgF/RNaseH-like_dom"/>
</dbReference>
<evidence type="ECO:0000256" key="1">
    <source>
        <dbReference type="SAM" id="MobiDB-lite"/>
    </source>
</evidence>
<dbReference type="InterPro" id="IPR023319">
    <property type="entry name" value="Tex-like_HTH_dom_sf"/>
</dbReference>
<feature type="region of interest" description="Disordered" evidence="1">
    <location>
        <begin position="1"/>
        <end position="30"/>
    </location>
</feature>